<keyword evidence="9" id="KW-1185">Reference proteome</keyword>
<dbReference type="FunFam" id="3.90.1150.10:FF:000004">
    <property type="entry name" value="2-amino-3-ketobutyrate coenzyme A ligase"/>
    <property type="match status" value="1"/>
</dbReference>
<proteinExistence type="inferred from homology"/>
<organism evidence="8 9">
    <name type="scientific">Haematococcus lacustris</name>
    <name type="common">Green alga</name>
    <name type="synonym">Haematococcus pluvialis</name>
    <dbReference type="NCBI Taxonomy" id="44745"/>
    <lineage>
        <taxon>Eukaryota</taxon>
        <taxon>Viridiplantae</taxon>
        <taxon>Chlorophyta</taxon>
        <taxon>core chlorophytes</taxon>
        <taxon>Chlorophyceae</taxon>
        <taxon>CS clade</taxon>
        <taxon>Chlamydomonadales</taxon>
        <taxon>Haematococcaceae</taxon>
        <taxon>Haematococcus</taxon>
    </lineage>
</organism>
<keyword evidence="6" id="KW-0472">Membrane</keyword>
<keyword evidence="3" id="KW-0808">Transferase</keyword>
<comment type="cofactor">
    <cofactor evidence="1">
        <name>pyridoxal 5'-phosphate</name>
        <dbReference type="ChEBI" id="CHEBI:597326"/>
    </cofactor>
</comment>
<evidence type="ECO:0000313" key="9">
    <source>
        <dbReference type="Proteomes" id="UP000485058"/>
    </source>
</evidence>
<evidence type="ECO:0000256" key="1">
    <source>
        <dbReference type="ARBA" id="ARBA00001933"/>
    </source>
</evidence>
<evidence type="ECO:0000256" key="5">
    <source>
        <dbReference type="ARBA" id="ARBA00023315"/>
    </source>
</evidence>
<evidence type="ECO:0000256" key="3">
    <source>
        <dbReference type="ARBA" id="ARBA00022679"/>
    </source>
</evidence>
<dbReference type="InterPro" id="IPR015424">
    <property type="entry name" value="PyrdxlP-dep_Trfase"/>
</dbReference>
<gene>
    <name evidence="8" type="ORF">HaLaN_28537</name>
</gene>
<dbReference type="GO" id="GO:0016746">
    <property type="term" value="F:acyltransferase activity"/>
    <property type="evidence" value="ECO:0007669"/>
    <property type="project" value="UniProtKB-KW"/>
</dbReference>
<protein>
    <submittedName>
        <fullName evidence="8">8-amino-7-oxononanoate synthase</fullName>
    </submittedName>
</protein>
<dbReference type="Gene3D" id="3.40.640.10">
    <property type="entry name" value="Type I PLP-dependent aspartate aminotransferase-like (Major domain)"/>
    <property type="match status" value="1"/>
</dbReference>
<dbReference type="PANTHER" id="PTHR13693">
    <property type="entry name" value="CLASS II AMINOTRANSFERASE/8-AMINO-7-OXONONANOATE SYNTHASE"/>
    <property type="match status" value="1"/>
</dbReference>
<evidence type="ECO:0000256" key="4">
    <source>
        <dbReference type="ARBA" id="ARBA00022898"/>
    </source>
</evidence>
<dbReference type="InterPro" id="IPR004839">
    <property type="entry name" value="Aminotransferase_I/II_large"/>
</dbReference>
<keyword evidence="6" id="KW-1133">Transmembrane helix</keyword>
<dbReference type="InterPro" id="IPR015422">
    <property type="entry name" value="PyrdxlP-dep_Trfase_small"/>
</dbReference>
<dbReference type="PANTHER" id="PTHR13693:SF102">
    <property type="entry name" value="2-AMINO-3-KETOBUTYRATE COENZYME A LIGASE, MITOCHONDRIAL"/>
    <property type="match status" value="1"/>
</dbReference>
<name>A0A6A0AAI3_HAELA</name>
<reference evidence="8 9" key="1">
    <citation type="submission" date="2020-02" db="EMBL/GenBank/DDBJ databases">
        <title>Draft genome sequence of Haematococcus lacustris strain NIES-144.</title>
        <authorList>
            <person name="Morimoto D."/>
            <person name="Nakagawa S."/>
            <person name="Yoshida T."/>
            <person name="Sawayama S."/>
        </authorList>
    </citation>
    <scope>NUCLEOTIDE SEQUENCE [LARGE SCALE GENOMIC DNA]</scope>
    <source>
        <strain evidence="8 9">NIES-144</strain>
    </source>
</reference>
<dbReference type="InterPro" id="IPR050087">
    <property type="entry name" value="AON_synthase_class-II"/>
</dbReference>
<keyword evidence="4" id="KW-0663">Pyridoxal phosphate</keyword>
<keyword evidence="5" id="KW-0012">Acyltransferase</keyword>
<accession>A0A6A0AAI3</accession>
<dbReference type="SUPFAM" id="SSF53383">
    <property type="entry name" value="PLP-dependent transferases"/>
    <property type="match status" value="1"/>
</dbReference>
<evidence type="ECO:0000313" key="8">
    <source>
        <dbReference type="EMBL" id="GFH29809.1"/>
    </source>
</evidence>
<comment type="caution">
    <text evidence="8">The sequence shown here is derived from an EMBL/GenBank/DDBJ whole genome shotgun (WGS) entry which is preliminary data.</text>
</comment>
<evidence type="ECO:0000256" key="6">
    <source>
        <dbReference type="SAM" id="Phobius"/>
    </source>
</evidence>
<dbReference type="Gene3D" id="3.90.1150.10">
    <property type="entry name" value="Aspartate Aminotransferase, domain 1"/>
    <property type="match status" value="1"/>
</dbReference>
<dbReference type="AlphaFoldDB" id="A0A6A0AAI3"/>
<dbReference type="InterPro" id="IPR015421">
    <property type="entry name" value="PyrdxlP-dep_Trfase_major"/>
</dbReference>
<dbReference type="Proteomes" id="UP000485058">
    <property type="component" value="Unassembled WGS sequence"/>
</dbReference>
<evidence type="ECO:0000256" key="2">
    <source>
        <dbReference type="ARBA" id="ARBA00008392"/>
    </source>
</evidence>
<feature type="domain" description="Aminotransferase class I/classII large" evidence="7">
    <location>
        <begin position="3"/>
        <end position="131"/>
    </location>
</feature>
<keyword evidence="6" id="KW-0812">Transmembrane</keyword>
<sequence>MTKVVDLLRQKSRPYLFSNTLAPVVVGASLAVFELLSQSSALRDSLAANTRHFRERMGQAGFQLRPGYHPIVPIMLGEARLASDMAARLLDHGIFVTGFSYPVVPKGAARIRVQISAAHSMAQIDKCVDAFVAVGKQLGVLP</sequence>
<comment type="similarity">
    <text evidence="2">Belongs to the class-II pyridoxal-phosphate-dependent aminotransferase family.</text>
</comment>
<dbReference type="EMBL" id="BLLF01004540">
    <property type="protein sequence ID" value="GFH29809.1"/>
    <property type="molecule type" value="Genomic_DNA"/>
</dbReference>
<evidence type="ECO:0000259" key="7">
    <source>
        <dbReference type="Pfam" id="PF00155"/>
    </source>
</evidence>
<dbReference type="Pfam" id="PF00155">
    <property type="entry name" value="Aminotran_1_2"/>
    <property type="match status" value="1"/>
</dbReference>
<dbReference type="GO" id="GO:0005739">
    <property type="term" value="C:mitochondrion"/>
    <property type="evidence" value="ECO:0007669"/>
    <property type="project" value="TreeGrafter"/>
</dbReference>
<dbReference type="GO" id="GO:0030170">
    <property type="term" value="F:pyridoxal phosphate binding"/>
    <property type="evidence" value="ECO:0007669"/>
    <property type="project" value="InterPro"/>
</dbReference>
<feature type="transmembrane region" description="Helical" evidence="6">
    <location>
        <begin position="15"/>
        <end position="36"/>
    </location>
</feature>